<evidence type="ECO:0000256" key="2">
    <source>
        <dbReference type="ARBA" id="ARBA00023163"/>
    </source>
</evidence>
<dbReference type="RefSeq" id="WP_017260884.1">
    <property type="nucleotide sequence ID" value="NZ_AUAW01000009.1"/>
</dbReference>
<evidence type="ECO:0000313" key="6">
    <source>
        <dbReference type="Proteomes" id="UP000051999"/>
    </source>
</evidence>
<dbReference type="EMBL" id="AZFF01000009">
    <property type="protein sequence ID" value="KRL54350.1"/>
    <property type="molecule type" value="Genomic_DNA"/>
</dbReference>
<feature type="domain" description="Mga helix-turn-helix" evidence="4">
    <location>
        <begin position="82"/>
        <end position="163"/>
    </location>
</feature>
<dbReference type="PANTHER" id="PTHR30185:SF18">
    <property type="entry name" value="TRANSCRIPTIONAL REGULATOR MTLR"/>
    <property type="match status" value="1"/>
</dbReference>
<dbReference type="Proteomes" id="UP000051999">
    <property type="component" value="Unassembled WGS sequence"/>
</dbReference>
<dbReference type="InterPro" id="IPR050661">
    <property type="entry name" value="BglG_antiterminators"/>
</dbReference>
<dbReference type="InterPro" id="IPR007737">
    <property type="entry name" value="Mga_HTH"/>
</dbReference>
<keyword evidence="1" id="KW-0805">Transcription regulation</keyword>
<evidence type="ECO:0000259" key="4">
    <source>
        <dbReference type="Pfam" id="PF05043"/>
    </source>
</evidence>
<sequence length="525" mass="60982">MNKEDLLEPFERRQIRILQYLYRNNGEAKISEIASALPFSSRNLLMDDLQAIQMVLRPSLTQYDISFKWNDEKVHLHINGQMSLKTLIFSYYRQTPKISIIENIVLNPNLTSIQLATKLNFSVATLYRKIAELNDLLAPFHVKINQLQLTGPDLAIQHLMYELLWNVCPKDQYVYRRYLQRNSPLAETMHRLLIDGSNKYLAADGPRKLYTWLLIIRLRNRHANTTMTLSPLARQVYKTMVGAPHFQQLWRQLQDSMPTFMQRIEKTELEQSLLIFCVAHEVFPIDDAFWQPAVDMVNPTDSLASTAQTIHQEHVQPMLNLDTPTITRYSVATLYRTLVNLTVCAGHINVMRPDTTTRYYKRLHNELIIRQAHELTRVIVSSMADKFQLSVDPGYVQQLMVLLRLTLRQRFAPTYQIGVDPEIGEMWLEPFIQICQNYFNQTLRTTVEVFDPNKQYDLYLSDHCPDQPVIQATQTYILTDLGSEDDLNKITELLQTTPNNRGLTGHPRELSATTPPCHRTPKNVL</sequence>
<dbReference type="AlphaFoldDB" id="A0A0R1RD58"/>
<evidence type="ECO:0000256" key="1">
    <source>
        <dbReference type="ARBA" id="ARBA00023015"/>
    </source>
</evidence>
<dbReference type="InterPro" id="IPR036388">
    <property type="entry name" value="WH-like_DNA-bd_sf"/>
</dbReference>
<gene>
    <name evidence="5" type="ORF">FD35_GL002691</name>
</gene>
<dbReference type="STRING" id="1114972.FD35_GL002691"/>
<dbReference type="Pfam" id="PF05043">
    <property type="entry name" value="Mga"/>
    <property type="match status" value="1"/>
</dbReference>
<evidence type="ECO:0000256" key="3">
    <source>
        <dbReference type="SAM" id="MobiDB-lite"/>
    </source>
</evidence>
<dbReference type="PANTHER" id="PTHR30185">
    <property type="entry name" value="CRYPTIC BETA-GLUCOSIDE BGL OPERON ANTITERMINATOR"/>
    <property type="match status" value="1"/>
</dbReference>
<dbReference type="PATRIC" id="fig|1114972.6.peg.2758"/>
<name>A0A0R1RD58_9LACO</name>
<feature type="region of interest" description="Disordered" evidence="3">
    <location>
        <begin position="497"/>
        <end position="525"/>
    </location>
</feature>
<reference evidence="5 6" key="1">
    <citation type="journal article" date="2015" name="Genome Announc.">
        <title>Expanding the biotechnology potential of lactobacilli through comparative genomics of 213 strains and associated genera.</title>
        <authorList>
            <person name="Sun Z."/>
            <person name="Harris H.M."/>
            <person name="McCann A."/>
            <person name="Guo C."/>
            <person name="Argimon S."/>
            <person name="Zhang W."/>
            <person name="Yang X."/>
            <person name="Jeffery I.B."/>
            <person name="Cooney J.C."/>
            <person name="Kagawa T.F."/>
            <person name="Liu W."/>
            <person name="Song Y."/>
            <person name="Salvetti E."/>
            <person name="Wrobel A."/>
            <person name="Rasinkangas P."/>
            <person name="Parkhill J."/>
            <person name="Rea M.C."/>
            <person name="O'Sullivan O."/>
            <person name="Ritari J."/>
            <person name="Douillard F.P."/>
            <person name="Paul Ross R."/>
            <person name="Yang R."/>
            <person name="Briner A.E."/>
            <person name="Felis G.E."/>
            <person name="de Vos W.M."/>
            <person name="Barrangou R."/>
            <person name="Klaenhammer T.R."/>
            <person name="Caufield P.W."/>
            <person name="Cui Y."/>
            <person name="Zhang H."/>
            <person name="O'Toole P.W."/>
        </authorList>
    </citation>
    <scope>NUCLEOTIDE SEQUENCE [LARGE SCALE GENOMIC DNA]</scope>
    <source>
        <strain evidence="5 6">DSM 15814</strain>
    </source>
</reference>
<protein>
    <recommendedName>
        <fullName evidence="4">Mga helix-turn-helix domain-containing protein</fullName>
    </recommendedName>
</protein>
<keyword evidence="2" id="KW-0804">Transcription</keyword>
<organism evidence="5 6">
    <name type="scientific">Furfurilactobacillus rossiae DSM 15814</name>
    <dbReference type="NCBI Taxonomy" id="1114972"/>
    <lineage>
        <taxon>Bacteria</taxon>
        <taxon>Bacillati</taxon>
        <taxon>Bacillota</taxon>
        <taxon>Bacilli</taxon>
        <taxon>Lactobacillales</taxon>
        <taxon>Lactobacillaceae</taxon>
        <taxon>Furfurilactobacillus</taxon>
    </lineage>
</organism>
<keyword evidence="6" id="KW-1185">Reference proteome</keyword>
<dbReference type="OrthoDB" id="2192016at2"/>
<accession>A0A0R1RD58</accession>
<evidence type="ECO:0000313" key="5">
    <source>
        <dbReference type="EMBL" id="KRL54350.1"/>
    </source>
</evidence>
<proteinExistence type="predicted"/>
<dbReference type="Gene3D" id="1.10.10.10">
    <property type="entry name" value="Winged helix-like DNA-binding domain superfamily/Winged helix DNA-binding domain"/>
    <property type="match status" value="1"/>
</dbReference>
<comment type="caution">
    <text evidence="5">The sequence shown here is derived from an EMBL/GenBank/DDBJ whole genome shotgun (WGS) entry which is preliminary data.</text>
</comment>
<dbReference type="eggNOG" id="COG3711">
    <property type="taxonomic scope" value="Bacteria"/>
</dbReference>